<feature type="transmembrane region" description="Helical" evidence="1">
    <location>
        <begin position="104"/>
        <end position="122"/>
    </location>
</feature>
<keyword evidence="3" id="KW-1185">Reference proteome</keyword>
<accession>A0A2T4CBM6</accession>
<keyword evidence="1" id="KW-0812">Transmembrane</keyword>
<protein>
    <submittedName>
        <fullName evidence="2">Uncharacterized protein</fullName>
    </submittedName>
</protein>
<evidence type="ECO:0000313" key="3">
    <source>
        <dbReference type="Proteomes" id="UP000240760"/>
    </source>
</evidence>
<evidence type="ECO:0000256" key="1">
    <source>
        <dbReference type="SAM" id="Phobius"/>
    </source>
</evidence>
<dbReference type="AlphaFoldDB" id="A0A2T4CBM6"/>
<evidence type="ECO:0000313" key="2">
    <source>
        <dbReference type="EMBL" id="PTB78945.1"/>
    </source>
</evidence>
<organism evidence="2 3">
    <name type="scientific">Trichoderma longibrachiatum ATCC 18648</name>
    <dbReference type="NCBI Taxonomy" id="983965"/>
    <lineage>
        <taxon>Eukaryota</taxon>
        <taxon>Fungi</taxon>
        <taxon>Dikarya</taxon>
        <taxon>Ascomycota</taxon>
        <taxon>Pezizomycotina</taxon>
        <taxon>Sordariomycetes</taxon>
        <taxon>Hypocreomycetidae</taxon>
        <taxon>Hypocreales</taxon>
        <taxon>Hypocreaceae</taxon>
        <taxon>Trichoderma</taxon>
    </lineage>
</organism>
<proteinExistence type="predicted"/>
<dbReference type="Proteomes" id="UP000240760">
    <property type="component" value="Unassembled WGS sequence"/>
</dbReference>
<dbReference type="EMBL" id="KZ679128">
    <property type="protein sequence ID" value="PTB78945.1"/>
    <property type="molecule type" value="Genomic_DNA"/>
</dbReference>
<name>A0A2T4CBM6_TRILO</name>
<gene>
    <name evidence="2" type="ORF">M440DRAFT_224768</name>
</gene>
<reference evidence="2 3" key="1">
    <citation type="submission" date="2016-07" db="EMBL/GenBank/DDBJ databases">
        <title>Multiple horizontal gene transfer events from other fungi enriched the ability of initially mycotrophic Trichoderma (Ascomycota) to feed on dead plant biomass.</title>
        <authorList>
            <consortium name="DOE Joint Genome Institute"/>
            <person name="Aerts A."/>
            <person name="Atanasova L."/>
            <person name="Chenthamara K."/>
            <person name="Zhang J."/>
            <person name="Grujic M."/>
            <person name="Henrissat B."/>
            <person name="Kuo A."/>
            <person name="Salamov A."/>
            <person name="Lipzen A."/>
            <person name="Labutti K."/>
            <person name="Barry K."/>
            <person name="Miao Y."/>
            <person name="Rahimi M.J."/>
            <person name="Shen Q."/>
            <person name="Grigoriev I.V."/>
            <person name="Kubicek C.P."/>
            <person name="Druzhinina I.S."/>
        </authorList>
    </citation>
    <scope>NUCLEOTIDE SEQUENCE [LARGE SCALE GENOMIC DNA]</scope>
    <source>
        <strain evidence="2 3">ATCC 18648</strain>
    </source>
</reference>
<keyword evidence="1" id="KW-1133">Transmembrane helix</keyword>
<sequence length="149" mass="16688">MYCGNPPWPPTADTTHAIHLFPKRPGSDELSMAVDLLGVAPRNSQAPRDQRRPGSVSSVASPLVWTDFTPCLELRFDIYLMLPTLGRGSLTRITTFTTFLQRTIFLSAANSILFFLFPFWIFKIPGPSHLSYLPGALDILKPLTIQRRS</sequence>
<keyword evidence="1" id="KW-0472">Membrane</keyword>